<keyword evidence="6" id="KW-0175">Coiled coil</keyword>
<accession>A0A9N9NQY1</accession>
<evidence type="ECO:0000313" key="10">
    <source>
        <dbReference type="Proteomes" id="UP000789342"/>
    </source>
</evidence>
<feature type="coiled-coil region" evidence="6">
    <location>
        <begin position="148"/>
        <end position="180"/>
    </location>
</feature>
<dbReference type="InterPro" id="IPR015633">
    <property type="entry name" value="E2F"/>
</dbReference>
<protein>
    <submittedName>
        <fullName evidence="9">6055_t:CDS:1</fullName>
    </submittedName>
</protein>
<evidence type="ECO:0000259" key="8">
    <source>
        <dbReference type="SMART" id="SM01372"/>
    </source>
</evidence>
<keyword evidence="2 5" id="KW-0805">Transcription regulation</keyword>
<keyword evidence="3 5" id="KW-0238">DNA-binding</keyword>
<comment type="caution">
    <text evidence="9">The sequence shown here is derived from an EMBL/GenBank/DDBJ whole genome shotgun (WGS) entry which is preliminary data.</text>
</comment>
<evidence type="ECO:0000256" key="2">
    <source>
        <dbReference type="ARBA" id="ARBA00023015"/>
    </source>
</evidence>
<evidence type="ECO:0000256" key="7">
    <source>
        <dbReference type="SAM" id="MobiDB-lite"/>
    </source>
</evidence>
<organism evidence="9 10">
    <name type="scientific">Acaulospora morrowiae</name>
    <dbReference type="NCBI Taxonomy" id="94023"/>
    <lineage>
        <taxon>Eukaryota</taxon>
        <taxon>Fungi</taxon>
        <taxon>Fungi incertae sedis</taxon>
        <taxon>Mucoromycota</taxon>
        <taxon>Glomeromycotina</taxon>
        <taxon>Glomeromycetes</taxon>
        <taxon>Diversisporales</taxon>
        <taxon>Acaulosporaceae</taxon>
        <taxon>Acaulospora</taxon>
    </lineage>
</organism>
<proteinExistence type="inferred from homology"/>
<evidence type="ECO:0000256" key="5">
    <source>
        <dbReference type="RuleBase" id="RU003796"/>
    </source>
</evidence>
<dbReference type="SUPFAM" id="SSF46785">
    <property type="entry name" value="Winged helix' DNA-binding domain"/>
    <property type="match status" value="1"/>
</dbReference>
<evidence type="ECO:0000256" key="6">
    <source>
        <dbReference type="SAM" id="Coils"/>
    </source>
</evidence>
<name>A0A9N9NQY1_9GLOM</name>
<evidence type="ECO:0000313" key="9">
    <source>
        <dbReference type="EMBL" id="CAG8755430.1"/>
    </source>
</evidence>
<keyword evidence="10" id="KW-1185">Reference proteome</keyword>
<dbReference type="SMART" id="SM01372">
    <property type="entry name" value="E2F_TDP"/>
    <property type="match status" value="1"/>
</dbReference>
<keyword evidence="5" id="KW-0539">Nucleus</keyword>
<comment type="similarity">
    <text evidence="1 5">Belongs to the E2F/DP family.</text>
</comment>
<gene>
    <name evidence="9" type="ORF">AMORRO_LOCUS15572</name>
</gene>
<evidence type="ECO:0000256" key="3">
    <source>
        <dbReference type="ARBA" id="ARBA00023125"/>
    </source>
</evidence>
<dbReference type="Gene3D" id="1.10.10.10">
    <property type="entry name" value="Winged helix-like DNA-binding domain superfamily/Winged helix DNA-binding domain"/>
    <property type="match status" value="1"/>
</dbReference>
<reference evidence="9" key="1">
    <citation type="submission" date="2021-06" db="EMBL/GenBank/DDBJ databases">
        <authorList>
            <person name="Kallberg Y."/>
            <person name="Tangrot J."/>
            <person name="Rosling A."/>
        </authorList>
    </citation>
    <scope>NUCLEOTIDE SEQUENCE</scope>
    <source>
        <strain evidence="9">CL551</strain>
    </source>
</reference>
<feature type="compositionally biased region" description="Polar residues" evidence="7">
    <location>
        <begin position="51"/>
        <end position="68"/>
    </location>
</feature>
<feature type="non-terminal residue" evidence="9">
    <location>
        <position position="1"/>
    </location>
</feature>
<dbReference type="SUPFAM" id="SSF144074">
    <property type="entry name" value="E2F-DP heterodimerization region"/>
    <property type="match status" value="1"/>
</dbReference>
<feature type="domain" description="E2F/DP family winged-helix DNA-binding" evidence="8">
    <location>
        <begin position="72"/>
        <end position="137"/>
    </location>
</feature>
<dbReference type="EMBL" id="CAJVPV010037683">
    <property type="protein sequence ID" value="CAG8755430.1"/>
    <property type="molecule type" value="Genomic_DNA"/>
</dbReference>
<evidence type="ECO:0000256" key="1">
    <source>
        <dbReference type="ARBA" id="ARBA00010940"/>
    </source>
</evidence>
<dbReference type="GO" id="GO:0000978">
    <property type="term" value="F:RNA polymerase II cis-regulatory region sequence-specific DNA binding"/>
    <property type="evidence" value="ECO:0007669"/>
    <property type="project" value="InterPro"/>
</dbReference>
<dbReference type="OrthoDB" id="1743261at2759"/>
<feature type="region of interest" description="Disordered" evidence="7">
    <location>
        <begin position="36"/>
        <end position="68"/>
    </location>
</feature>
<dbReference type="Pfam" id="PF02319">
    <property type="entry name" value="WHD_E2F_TDP"/>
    <property type="match status" value="1"/>
</dbReference>
<feature type="non-terminal residue" evidence="9">
    <location>
        <position position="274"/>
    </location>
</feature>
<dbReference type="GO" id="GO:0000981">
    <property type="term" value="F:DNA-binding transcription factor activity, RNA polymerase II-specific"/>
    <property type="evidence" value="ECO:0007669"/>
    <property type="project" value="TreeGrafter"/>
</dbReference>
<dbReference type="AlphaFoldDB" id="A0A9N9NQY1"/>
<dbReference type="FunFam" id="1.10.10.10:FF:000008">
    <property type="entry name" value="E2F transcription factor 1"/>
    <property type="match status" value="1"/>
</dbReference>
<dbReference type="InterPro" id="IPR036390">
    <property type="entry name" value="WH_DNA-bd_sf"/>
</dbReference>
<dbReference type="PANTHER" id="PTHR12081:SF18">
    <property type="entry name" value="TRANSCRIPTION FACTOR E2F2-RELATED"/>
    <property type="match status" value="1"/>
</dbReference>
<dbReference type="GO" id="GO:0090575">
    <property type="term" value="C:RNA polymerase II transcription regulator complex"/>
    <property type="evidence" value="ECO:0007669"/>
    <property type="project" value="TreeGrafter"/>
</dbReference>
<dbReference type="InterPro" id="IPR037241">
    <property type="entry name" value="E2F-DP_heterodim"/>
</dbReference>
<dbReference type="Proteomes" id="UP000789342">
    <property type="component" value="Unassembled WGS sequence"/>
</dbReference>
<keyword evidence="4 5" id="KW-0804">Transcription</keyword>
<dbReference type="Gene3D" id="6.10.250.540">
    <property type="match status" value="1"/>
</dbReference>
<comment type="subcellular location">
    <subcellularLocation>
        <location evidence="5">Nucleus</location>
    </subcellularLocation>
</comment>
<sequence>LTSFPLGKLVNMSLNSTTVNTRRGIASSRREILNLSSSARPSALRRKQASKKQSPLDSPTNDNVSGNAGSCRYDSSLGLLTKKFVNLLKEAKDGDLDLNTAATALQVQKRRIYDITNVLEGIGLIEKNTKNHVRWKGAQRQQSAYSIRQDYKQKIEELRAANANLESERLELEKADLDVDISIKSIYETDESPRLAFVYQSEIENIESLHGDILIAVSDAPLHITEAVEIHIQPSNNPPVHIFPLTDNSSGRNLNVSDGHYPRTFLHQPSPPLN</sequence>
<dbReference type="PANTHER" id="PTHR12081">
    <property type="entry name" value="TRANSCRIPTION FACTOR E2F"/>
    <property type="match status" value="1"/>
</dbReference>
<dbReference type="InterPro" id="IPR003316">
    <property type="entry name" value="E2F_WHTH_DNA-bd_dom"/>
</dbReference>
<evidence type="ECO:0000256" key="4">
    <source>
        <dbReference type="ARBA" id="ARBA00023163"/>
    </source>
</evidence>
<dbReference type="InterPro" id="IPR036388">
    <property type="entry name" value="WH-like_DNA-bd_sf"/>
</dbReference>